<evidence type="ECO:0008006" key="2">
    <source>
        <dbReference type="Google" id="ProtNLM"/>
    </source>
</evidence>
<dbReference type="NCBIfam" id="NF045672">
    <property type="entry name" value="MCP_gp7_epsi_15"/>
    <property type="match status" value="1"/>
</dbReference>
<dbReference type="AlphaFoldDB" id="A0A0F9HX48"/>
<dbReference type="SUPFAM" id="SSF56563">
    <property type="entry name" value="Major capsid protein gp5"/>
    <property type="match status" value="1"/>
</dbReference>
<dbReference type="InterPro" id="IPR048813">
    <property type="entry name" value="GP7-like"/>
</dbReference>
<organism evidence="1">
    <name type="scientific">marine sediment metagenome</name>
    <dbReference type="NCBI Taxonomy" id="412755"/>
    <lineage>
        <taxon>unclassified sequences</taxon>
        <taxon>metagenomes</taxon>
        <taxon>ecological metagenomes</taxon>
    </lineage>
</organism>
<reference evidence="1" key="1">
    <citation type="journal article" date="2015" name="Nature">
        <title>Complex archaea that bridge the gap between prokaryotes and eukaryotes.</title>
        <authorList>
            <person name="Spang A."/>
            <person name="Saw J.H."/>
            <person name="Jorgensen S.L."/>
            <person name="Zaremba-Niedzwiedzka K."/>
            <person name="Martijn J."/>
            <person name="Lind A.E."/>
            <person name="van Eijk R."/>
            <person name="Schleper C."/>
            <person name="Guy L."/>
            <person name="Ettema T.J."/>
        </authorList>
    </citation>
    <scope>NUCLEOTIDE SEQUENCE</scope>
</reference>
<proteinExistence type="predicted"/>
<gene>
    <name evidence="1" type="ORF">LCGC14_1731490</name>
</gene>
<dbReference type="EMBL" id="LAZR01015716">
    <property type="protein sequence ID" value="KKM07682.1"/>
    <property type="molecule type" value="Genomic_DNA"/>
</dbReference>
<name>A0A0F9HX48_9ZZZZ</name>
<comment type="caution">
    <text evidence="1">The sequence shown here is derived from an EMBL/GenBank/DDBJ whole genome shotgun (WGS) entry which is preliminary data.</text>
</comment>
<protein>
    <recommendedName>
        <fullName evidence="2">Major capsid protein</fullName>
    </recommendedName>
</protein>
<accession>A0A0F9HX48</accession>
<evidence type="ECO:0000313" key="1">
    <source>
        <dbReference type="EMBL" id="KKM07682.1"/>
    </source>
</evidence>
<sequence>MADITLLEAAKHSQDEVERTVAKIIVEASPILEYLKMRTINGPAYRYHRETSLGTVAYRGVGGTYTPDVGVINPLFEPMVILGGEIKVDNYEVATMQNLLNLKAEKFRMKSRQMGIQFSESFFEGDTAVDGFSFDGLRKRLTGNQLITVADGGATLSLAKIDELLDAVIGDNSQKILFMSTKMRRYVTTLVRITTGSSRVEMTQDRFGRQQMAYAECPIRIVQREDDASTIFGFDEDDAVAGGGNEDTASIYCVKFGSDYVHGIQNMSLPSVRDFGEVQAGPYHLGRIEWYCGLVVKHPRSAARLYQINETTPS</sequence>